<dbReference type="InterPro" id="IPR050188">
    <property type="entry name" value="RluA_PseudoU_synthase"/>
</dbReference>
<dbReference type="InterPro" id="IPR006145">
    <property type="entry name" value="PsdUridine_synth_RsuA/RluA"/>
</dbReference>
<evidence type="ECO:0000313" key="3">
    <source>
        <dbReference type="EMBL" id="ADE55931.1"/>
    </source>
</evidence>
<dbReference type="KEGG" id="caa:Caka_2918"/>
<dbReference type="EMBL" id="CP001998">
    <property type="protein sequence ID" value="ADE55931.1"/>
    <property type="molecule type" value="Genomic_DNA"/>
</dbReference>
<protein>
    <submittedName>
        <fullName evidence="3">Pseudouridine synthase</fullName>
    </submittedName>
</protein>
<dbReference type="CDD" id="cd02869">
    <property type="entry name" value="PseudoU_synth_RluA_like"/>
    <property type="match status" value="1"/>
</dbReference>
<dbReference type="InterPro" id="IPR020103">
    <property type="entry name" value="PsdUridine_synth_cat_dom_sf"/>
</dbReference>
<sequence length="284" mass="32307">MSELVRVDELPLGEGVRVLEHNEDGLVALEKPAGLMVHPNKPEERKFSMLYAHYHYEKECFHWEVDGVSKRVWLINRIDSPTSGVVLVALDEALAKEIKQQFATHRVNKVYHAIVKRVPSNHTGTWSDMLTKEVYRAGRKIPGGQRIPAKATYQLVKSPTGGFPVSLLKLMPVTGRTHQLRIQCQRHRHPIVGDRSYGSFSFNREVIAETGVKRMLLHSSETSLKYAFKGKLREFSASSPLPEAFNEVLRFRPGMYLSSKNPKAPVRKVPSKASMLRGRRFRGR</sequence>
<dbReference type="OrthoDB" id="190268at2"/>
<dbReference type="HOGENOM" id="CLU_1137624_0_0_0"/>
<dbReference type="Proteomes" id="UP000000925">
    <property type="component" value="Chromosome"/>
</dbReference>
<gene>
    <name evidence="3" type="ordered locus">Caka_2918</name>
</gene>
<dbReference type="GO" id="GO:0000455">
    <property type="term" value="P:enzyme-directed rRNA pseudouridine synthesis"/>
    <property type="evidence" value="ECO:0007669"/>
    <property type="project" value="TreeGrafter"/>
</dbReference>
<dbReference type="eggNOG" id="COG0564">
    <property type="taxonomic scope" value="Bacteria"/>
</dbReference>
<dbReference type="SUPFAM" id="SSF55120">
    <property type="entry name" value="Pseudouridine synthase"/>
    <property type="match status" value="1"/>
</dbReference>
<keyword evidence="4" id="KW-1185">Reference proteome</keyword>
<dbReference type="PROSITE" id="PS01129">
    <property type="entry name" value="PSI_RLU"/>
    <property type="match status" value="1"/>
</dbReference>
<dbReference type="GO" id="GO:0003723">
    <property type="term" value="F:RNA binding"/>
    <property type="evidence" value="ECO:0007669"/>
    <property type="project" value="InterPro"/>
</dbReference>
<name>D5ER87_CORAD</name>
<dbReference type="Gene3D" id="3.30.2350.10">
    <property type="entry name" value="Pseudouridine synthase"/>
    <property type="match status" value="1"/>
</dbReference>
<feature type="domain" description="Pseudouridine synthase RsuA/RluA-like" evidence="2">
    <location>
        <begin position="26"/>
        <end position="185"/>
    </location>
</feature>
<evidence type="ECO:0000256" key="1">
    <source>
        <dbReference type="ARBA" id="ARBA00010876"/>
    </source>
</evidence>
<dbReference type="GO" id="GO:0009982">
    <property type="term" value="F:pseudouridine synthase activity"/>
    <property type="evidence" value="ECO:0007669"/>
    <property type="project" value="InterPro"/>
</dbReference>
<evidence type="ECO:0000313" key="4">
    <source>
        <dbReference type="Proteomes" id="UP000000925"/>
    </source>
</evidence>
<reference evidence="3 4" key="1">
    <citation type="journal article" date="2010" name="Stand. Genomic Sci.">
        <title>Complete genome sequence of Coraliomargarita akajimensis type strain (04OKA010-24).</title>
        <authorList>
            <person name="Mavromatis K."/>
            <person name="Abt B."/>
            <person name="Brambilla E."/>
            <person name="Lapidus A."/>
            <person name="Copeland A."/>
            <person name="Deshpande S."/>
            <person name="Nolan M."/>
            <person name="Lucas S."/>
            <person name="Tice H."/>
            <person name="Cheng J.F."/>
            <person name="Han C."/>
            <person name="Detter J.C."/>
            <person name="Woyke T."/>
            <person name="Goodwin L."/>
            <person name="Pitluck S."/>
            <person name="Held B."/>
            <person name="Brettin T."/>
            <person name="Tapia R."/>
            <person name="Ivanova N."/>
            <person name="Mikhailova N."/>
            <person name="Pati A."/>
            <person name="Liolios K."/>
            <person name="Chen A."/>
            <person name="Palaniappan K."/>
            <person name="Land M."/>
            <person name="Hauser L."/>
            <person name="Chang Y.J."/>
            <person name="Jeffries C.D."/>
            <person name="Rohde M."/>
            <person name="Goker M."/>
            <person name="Bristow J."/>
            <person name="Eisen J.A."/>
            <person name="Markowitz V."/>
            <person name="Hugenholtz P."/>
            <person name="Klenk H.P."/>
            <person name="Kyrpides N.C."/>
        </authorList>
    </citation>
    <scope>NUCLEOTIDE SEQUENCE [LARGE SCALE GENOMIC DNA]</scope>
    <source>
        <strain evidence="4">DSM 45221 / IAM 15411 / JCM 23193 / KCTC 12865</strain>
    </source>
</reference>
<dbReference type="AlphaFoldDB" id="D5ER87"/>
<dbReference type="Pfam" id="PF00849">
    <property type="entry name" value="PseudoU_synth_2"/>
    <property type="match status" value="1"/>
</dbReference>
<dbReference type="RefSeq" id="WP_013044649.1">
    <property type="nucleotide sequence ID" value="NC_014008.1"/>
</dbReference>
<dbReference type="InterPro" id="IPR006224">
    <property type="entry name" value="PsdUridine_synth_RluA-like_CS"/>
</dbReference>
<dbReference type="STRING" id="583355.Caka_2918"/>
<dbReference type="GO" id="GO:0140098">
    <property type="term" value="F:catalytic activity, acting on RNA"/>
    <property type="evidence" value="ECO:0007669"/>
    <property type="project" value="UniProtKB-ARBA"/>
</dbReference>
<evidence type="ECO:0000259" key="2">
    <source>
        <dbReference type="Pfam" id="PF00849"/>
    </source>
</evidence>
<accession>D5ER87</accession>
<dbReference type="PANTHER" id="PTHR21600">
    <property type="entry name" value="MITOCHONDRIAL RNA PSEUDOURIDINE SYNTHASE"/>
    <property type="match status" value="1"/>
</dbReference>
<comment type="similarity">
    <text evidence="1">Belongs to the pseudouridine synthase RluA family.</text>
</comment>
<proteinExistence type="inferred from homology"/>
<dbReference type="PANTHER" id="PTHR21600:SF87">
    <property type="entry name" value="RNA PSEUDOURIDYLATE SYNTHASE DOMAIN-CONTAINING PROTEIN 1"/>
    <property type="match status" value="1"/>
</dbReference>
<organism evidence="3 4">
    <name type="scientific">Coraliomargarita akajimensis (strain DSM 45221 / IAM 15411 / JCM 23193 / KCTC 12865 / 04OKA010-24)</name>
    <dbReference type="NCBI Taxonomy" id="583355"/>
    <lineage>
        <taxon>Bacteria</taxon>
        <taxon>Pseudomonadati</taxon>
        <taxon>Verrucomicrobiota</taxon>
        <taxon>Opitutia</taxon>
        <taxon>Puniceicoccales</taxon>
        <taxon>Coraliomargaritaceae</taxon>
        <taxon>Coraliomargarita</taxon>
    </lineage>
</organism>